<sequence>MYDPLDLAEFIGRRRNDLAELGLTLQTRDDFDALYALDLPGKTVSPMFSPAHHDLLDQRARWICGTIEGQIVHVQAYRVIDTGASTMERALVSEFARIFGKPSAVPIGTIADALAEMRGRVVYHGDLWCHESLRGTGAGEKLGAIGVGSAMLGFDPDYVIGFMEQPLAGRGFFFREGYFHIEPLGSGWRRGAPFLLENDWLVYCSRSSLRKLVMRDAQQNRVKQPVTLFEPRVMGNTSR</sequence>
<dbReference type="Proteomes" id="UP000672602">
    <property type="component" value="Unassembled WGS sequence"/>
</dbReference>
<evidence type="ECO:0000313" key="2">
    <source>
        <dbReference type="Proteomes" id="UP000672602"/>
    </source>
</evidence>
<dbReference type="RefSeq" id="WP_210680743.1">
    <property type="nucleotide sequence ID" value="NZ_JAGMWN010000001.1"/>
</dbReference>
<accession>A0A8J7RX81</accession>
<proteinExistence type="predicted"/>
<keyword evidence="2" id="KW-1185">Reference proteome</keyword>
<reference evidence="1" key="1">
    <citation type="submission" date="2021-04" db="EMBL/GenBank/DDBJ databases">
        <authorList>
            <person name="Zhang D.-C."/>
        </authorList>
    </citation>
    <scope>NUCLEOTIDE SEQUENCE</scope>
    <source>
        <strain evidence="1">CGMCC 1.15697</strain>
    </source>
</reference>
<gene>
    <name evidence="1" type="ORF">KAJ83_04235</name>
</gene>
<organism evidence="1 2">
    <name type="scientific">Marivibrio halodurans</name>
    <dbReference type="NCBI Taxonomy" id="2039722"/>
    <lineage>
        <taxon>Bacteria</taxon>
        <taxon>Pseudomonadati</taxon>
        <taxon>Pseudomonadota</taxon>
        <taxon>Alphaproteobacteria</taxon>
        <taxon>Rhodospirillales</taxon>
        <taxon>Rhodospirillaceae</taxon>
        <taxon>Marivibrio</taxon>
    </lineage>
</organism>
<name>A0A8J7RX81_9PROT</name>
<comment type="caution">
    <text evidence="1">The sequence shown here is derived from an EMBL/GenBank/DDBJ whole genome shotgun (WGS) entry which is preliminary data.</text>
</comment>
<evidence type="ECO:0000313" key="1">
    <source>
        <dbReference type="EMBL" id="MBP5856205.1"/>
    </source>
</evidence>
<dbReference type="AlphaFoldDB" id="A0A8J7RX81"/>
<protein>
    <submittedName>
        <fullName evidence="1">Uncharacterized protein</fullName>
    </submittedName>
</protein>
<dbReference type="EMBL" id="JAGMWN010000001">
    <property type="protein sequence ID" value="MBP5856205.1"/>
    <property type="molecule type" value="Genomic_DNA"/>
</dbReference>